<evidence type="ECO:0000256" key="1">
    <source>
        <dbReference type="ARBA" id="ARBA00004168"/>
    </source>
</evidence>
<dbReference type="EMBL" id="JABBLX010000023">
    <property type="protein sequence ID" value="NMK98022.1"/>
    <property type="molecule type" value="Genomic_DNA"/>
</dbReference>
<evidence type="ECO:0000313" key="11">
    <source>
        <dbReference type="Proteomes" id="UP000291949"/>
    </source>
</evidence>
<feature type="domain" description="Gram-positive cocci surface proteins LPxTG" evidence="7">
    <location>
        <begin position="158"/>
        <end position="195"/>
    </location>
</feature>
<reference evidence="12 13" key="2">
    <citation type="submission" date="2020-04" db="EMBL/GenBank/DDBJ databases">
        <title>The Epidemiology and Molecular Characteristics of Linezolid-Resistant Staphylococcus capitis in Huashan Hospital, Shanghai.</title>
        <authorList>
            <person name="Ding L."/>
            <person name="Li P."/>
            <person name="Yang Y."/>
            <person name="Lin D."/>
            <person name="Xu X."/>
        </authorList>
    </citation>
    <scope>NUCLEOTIDE SEQUENCE [LARGE SCALE GENOMIC DNA]</scope>
    <source>
        <strain evidence="9 13">12-86</strain>
        <strain evidence="8 12">17-84</strain>
    </source>
</reference>
<dbReference type="PROSITE" id="PS50847">
    <property type="entry name" value="GRAM_POS_ANCHORING"/>
    <property type="match status" value="1"/>
</dbReference>
<dbReference type="Proteomes" id="UP000550736">
    <property type="component" value="Unassembled WGS sequence"/>
</dbReference>
<feature type="region of interest" description="Disordered" evidence="6">
    <location>
        <begin position="148"/>
        <end position="167"/>
    </location>
</feature>
<dbReference type="Proteomes" id="UP000291949">
    <property type="component" value="Unassembled WGS sequence"/>
</dbReference>
<sequence length="195" mass="20887">MNKVSLIATTVITGAVLFTTANVSEAKADEVTANNAKDVAQQAMKNSGGNPNLQNFNAVKDKGDYYEIGINNKSGAGVGTYKVYKDGEVQYKSGNFGNYSTLNSEDCYTGQDITTKPYKEPKHVAKKEVAVDSTRELNSFYVGDVKSSDLPKHSKSSLPETGHNDTHVGMDLIAGTSLLAGGLLIGGRKRREKTS</sequence>
<reference evidence="10 11" key="1">
    <citation type="journal article" date="2019" name="Sci. Transl. Med.">
        <title>Quorum sensing between bacterial species on the skin protects against epidermal injury in atopic dermatitis.</title>
        <authorList>
            <person name="Williams M.R."/>
        </authorList>
    </citation>
    <scope>NUCLEOTIDE SEQUENCE [LARGE SCALE GENOMIC DNA]</scope>
    <source>
        <strain evidence="10 11">H8</strain>
    </source>
</reference>
<dbReference type="RefSeq" id="WP_023351068.1">
    <property type="nucleotide sequence ID" value="NZ_AP014956.1"/>
</dbReference>
<keyword evidence="12" id="KW-1185">Reference proteome</keyword>
<organism evidence="10 11">
    <name type="scientific">Staphylococcus capitis</name>
    <dbReference type="NCBI Taxonomy" id="29388"/>
    <lineage>
        <taxon>Bacteria</taxon>
        <taxon>Bacillati</taxon>
        <taxon>Bacillota</taxon>
        <taxon>Bacilli</taxon>
        <taxon>Bacillales</taxon>
        <taxon>Staphylococcaceae</taxon>
        <taxon>Staphylococcus</taxon>
    </lineage>
</organism>
<dbReference type="EMBL" id="JABBMI010000069">
    <property type="protein sequence ID" value="NMK54897.1"/>
    <property type="molecule type" value="Genomic_DNA"/>
</dbReference>
<comment type="caution">
    <text evidence="10">The sequence shown here is derived from an EMBL/GenBank/DDBJ whole genome shotgun (WGS) entry which is preliminary data.</text>
</comment>
<protein>
    <submittedName>
        <fullName evidence="10">Cell surface protein</fullName>
    </submittedName>
</protein>
<name>A0A7X9WBA2_STACP</name>
<evidence type="ECO:0000313" key="8">
    <source>
        <dbReference type="EMBL" id="NMK54897.1"/>
    </source>
</evidence>
<keyword evidence="4" id="KW-0732">Signal</keyword>
<evidence type="ECO:0000256" key="3">
    <source>
        <dbReference type="ARBA" id="ARBA00022525"/>
    </source>
</evidence>
<proteinExistence type="predicted"/>
<evidence type="ECO:0000256" key="2">
    <source>
        <dbReference type="ARBA" id="ARBA00022512"/>
    </source>
</evidence>
<evidence type="ECO:0000313" key="9">
    <source>
        <dbReference type="EMBL" id="NMK98022.1"/>
    </source>
</evidence>
<dbReference type="Proteomes" id="UP000538955">
    <property type="component" value="Unassembled WGS sequence"/>
</dbReference>
<evidence type="ECO:0000256" key="4">
    <source>
        <dbReference type="ARBA" id="ARBA00022729"/>
    </source>
</evidence>
<evidence type="ECO:0000313" key="13">
    <source>
        <dbReference type="Proteomes" id="UP000550736"/>
    </source>
</evidence>
<keyword evidence="2" id="KW-0134">Cell wall</keyword>
<evidence type="ECO:0000256" key="6">
    <source>
        <dbReference type="SAM" id="MobiDB-lite"/>
    </source>
</evidence>
<evidence type="ECO:0000259" key="7">
    <source>
        <dbReference type="PROSITE" id="PS50847"/>
    </source>
</evidence>
<keyword evidence="3" id="KW-0964">Secreted</keyword>
<gene>
    <name evidence="10" type="ORF">EQ811_08190</name>
    <name evidence="9" type="ORF">HHM13_07940</name>
    <name evidence="8" type="ORF">HHM24_09195</name>
</gene>
<dbReference type="InterPro" id="IPR019931">
    <property type="entry name" value="LPXTG_anchor"/>
</dbReference>
<evidence type="ECO:0000256" key="5">
    <source>
        <dbReference type="ARBA" id="ARBA00023088"/>
    </source>
</evidence>
<keyword evidence="5" id="KW-0572">Peptidoglycan-anchor</keyword>
<evidence type="ECO:0000313" key="12">
    <source>
        <dbReference type="Proteomes" id="UP000538955"/>
    </source>
</evidence>
<dbReference type="AlphaFoldDB" id="A0A7X9WBA2"/>
<accession>A0A7X9WBA2</accession>
<comment type="subcellular location">
    <subcellularLocation>
        <location evidence="1">Secreted</location>
        <location evidence="1">Cell wall</location>
        <topology evidence="1">Peptidoglycan-anchor</topology>
    </subcellularLocation>
</comment>
<evidence type="ECO:0000313" key="10">
    <source>
        <dbReference type="EMBL" id="TBW76834.1"/>
    </source>
</evidence>
<dbReference type="EMBL" id="SCHC01000002">
    <property type="protein sequence ID" value="TBW76834.1"/>
    <property type="molecule type" value="Genomic_DNA"/>
</dbReference>